<name>F4KZH3_HALH1</name>
<dbReference type="EMBL" id="CP002691">
    <property type="protein sequence ID" value="AEE49443.1"/>
    <property type="molecule type" value="Genomic_DNA"/>
</dbReference>
<evidence type="ECO:0000259" key="1">
    <source>
        <dbReference type="Pfam" id="PF08818"/>
    </source>
</evidence>
<dbReference type="AlphaFoldDB" id="F4KZH3"/>
<dbReference type="RefSeq" id="WP_013763997.1">
    <property type="nucleotide sequence ID" value="NC_015510.1"/>
</dbReference>
<evidence type="ECO:0000313" key="3">
    <source>
        <dbReference type="Proteomes" id="UP000008461"/>
    </source>
</evidence>
<gene>
    <name evidence="2" type="ordered locus">Halhy_1551</name>
</gene>
<dbReference type="OrthoDB" id="115213at2"/>
<evidence type="ECO:0000313" key="2">
    <source>
        <dbReference type="EMBL" id="AEE49443.1"/>
    </source>
</evidence>
<dbReference type="eggNOG" id="COG5646">
    <property type="taxonomic scope" value="Bacteria"/>
</dbReference>
<dbReference type="STRING" id="760192.Halhy_1551"/>
<organism evidence="2 3">
    <name type="scientific">Haliscomenobacter hydrossis (strain ATCC 27775 / DSM 1100 / LMG 10767 / O)</name>
    <dbReference type="NCBI Taxonomy" id="760192"/>
    <lineage>
        <taxon>Bacteria</taxon>
        <taxon>Pseudomonadati</taxon>
        <taxon>Bacteroidota</taxon>
        <taxon>Saprospiria</taxon>
        <taxon>Saprospirales</taxon>
        <taxon>Haliscomenobacteraceae</taxon>
        <taxon>Haliscomenobacter</taxon>
    </lineage>
</organism>
<dbReference type="Pfam" id="PF08818">
    <property type="entry name" value="DUF1801"/>
    <property type="match status" value="1"/>
</dbReference>
<feature type="domain" description="YdhG-like" evidence="1">
    <location>
        <begin position="20"/>
        <end position="114"/>
    </location>
</feature>
<reference key="2">
    <citation type="submission" date="2011-04" db="EMBL/GenBank/DDBJ databases">
        <title>Complete sequence of chromosome of Haliscomenobacter hydrossis DSM 1100.</title>
        <authorList>
            <consortium name="US DOE Joint Genome Institute (JGI-PGF)"/>
            <person name="Lucas S."/>
            <person name="Han J."/>
            <person name="Lapidus A."/>
            <person name="Bruce D."/>
            <person name="Goodwin L."/>
            <person name="Pitluck S."/>
            <person name="Peters L."/>
            <person name="Kyrpides N."/>
            <person name="Mavromatis K."/>
            <person name="Ivanova N."/>
            <person name="Ovchinnikova G."/>
            <person name="Pagani I."/>
            <person name="Daligault H."/>
            <person name="Detter J.C."/>
            <person name="Han C."/>
            <person name="Land M."/>
            <person name="Hauser L."/>
            <person name="Markowitz V."/>
            <person name="Cheng J.-F."/>
            <person name="Hugenholtz P."/>
            <person name="Woyke T."/>
            <person name="Wu D."/>
            <person name="Verbarg S."/>
            <person name="Frueling A."/>
            <person name="Brambilla E."/>
            <person name="Klenk H.-P."/>
            <person name="Eisen J.A."/>
        </authorList>
    </citation>
    <scope>NUCLEOTIDE SEQUENCE</scope>
    <source>
        <strain>DSM 1100</strain>
    </source>
</reference>
<dbReference type="Gene3D" id="3.90.1150.200">
    <property type="match status" value="1"/>
</dbReference>
<sequence>MAKTDYKSVDEYIALQDPDKQAALEELRQFIRSLLPPSATEAISYQMPMYKYLGNLVGFACFAKHYSFVTANASTLEQFRAELKDYKFSPSAIQLPYGKPLPSELLGHIIQQRIVENERLAAQKKQK</sequence>
<dbReference type="KEGG" id="hhy:Halhy_1551"/>
<dbReference type="InterPro" id="IPR014922">
    <property type="entry name" value="YdhG-like"/>
</dbReference>
<dbReference type="HOGENOM" id="CLU_128703_3_0_10"/>
<reference evidence="2 3" key="1">
    <citation type="journal article" date="2011" name="Stand. Genomic Sci.">
        <title>Complete genome sequence of Haliscomenobacter hydrossis type strain (O).</title>
        <authorList>
            <consortium name="US DOE Joint Genome Institute (JGI-PGF)"/>
            <person name="Daligault H."/>
            <person name="Lapidus A."/>
            <person name="Zeytun A."/>
            <person name="Nolan M."/>
            <person name="Lucas S."/>
            <person name="Del Rio T.G."/>
            <person name="Tice H."/>
            <person name="Cheng J.F."/>
            <person name="Tapia R."/>
            <person name="Han C."/>
            <person name="Goodwin L."/>
            <person name="Pitluck S."/>
            <person name="Liolios K."/>
            <person name="Pagani I."/>
            <person name="Ivanova N."/>
            <person name="Huntemann M."/>
            <person name="Mavromatis K."/>
            <person name="Mikhailova N."/>
            <person name="Pati A."/>
            <person name="Chen A."/>
            <person name="Palaniappan K."/>
            <person name="Land M."/>
            <person name="Hauser L."/>
            <person name="Brambilla E.M."/>
            <person name="Rohde M."/>
            <person name="Verbarg S."/>
            <person name="Goker M."/>
            <person name="Bristow J."/>
            <person name="Eisen J.A."/>
            <person name="Markowitz V."/>
            <person name="Hugenholtz P."/>
            <person name="Kyrpides N.C."/>
            <person name="Klenk H.P."/>
            <person name="Woyke T."/>
        </authorList>
    </citation>
    <scope>NUCLEOTIDE SEQUENCE [LARGE SCALE GENOMIC DNA]</scope>
    <source>
        <strain evidence="3">ATCC 27775 / DSM 1100 / LMG 10767 / O</strain>
    </source>
</reference>
<accession>F4KZH3</accession>
<proteinExistence type="predicted"/>
<keyword evidence="3" id="KW-1185">Reference proteome</keyword>
<dbReference type="Proteomes" id="UP000008461">
    <property type="component" value="Chromosome"/>
</dbReference>
<dbReference type="SUPFAM" id="SSF159888">
    <property type="entry name" value="YdhG-like"/>
    <property type="match status" value="1"/>
</dbReference>
<protein>
    <recommendedName>
        <fullName evidence="1">YdhG-like domain-containing protein</fullName>
    </recommendedName>
</protein>